<dbReference type="OrthoDB" id="9814022at2"/>
<dbReference type="Gene3D" id="3.10.450.50">
    <property type="match status" value="1"/>
</dbReference>
<dbReference type="SUPFAM" id="SSF103642">
    <property type="entry name" value="Sec-C motif"/>
    <property type="match status" value="1"/>
</dbReference>
<sequence>MDRQKELLQLNVANAIKGPAVTSLKDILAEITKDRLNFIASNCALAGRSKLKKQELADALYERITNPAFVRSAFIAAEPKEWELINALMSVPYIQENEIMPDAYLFLMDKGLVFSFLEQDELFIVMPKEVKAAYKKLDRRSFEEERSVSQLVLRYIEAAANLYGICPVEKLIAIINEQNNISLTEGEFNAIRLSVSDKMLYWDIQSGLILHEALEGEGLEDYQEFLESVKDKPYYMPPKEELLRYAELDYFEMTPQLEALKSHIVEKLGRTERQAEALMDDIQLACAMEEPLAVIMEEFEIRKIRLNKKQLEELMPIIIAVNNTTRMWSNRGFTPDELSPKPSPNTNNSNVVSFAAAASKISRNDPCPCGSGKKYKKCCM</sequence>
<reference evidence="1 2" key="1">
    <citation type="submission" date="2018-08" db="EMBL/GenBank/DDBJ databases">
        <title>Genomic Encyclopedia of Type Strains, Phase III (KMG-III): the genomes of soil and plant-associated and newly described type strains.</title>
        <authorList>
            <person name="Whitman W."/>
        </authorList>
    </citation>
    <scope>NUCLEOTIDE SEQUENCE [LARGE SCALE GENOMIC DNA]</scope>
    <source>
        <strain evidence="1 2">CGMCC 1.10966</strain>
    </source>
</reference>
<gene>
    <name evidence="1" type="ORF">A8990_11871</name>
</gene>
<dbReference type="EMBL" id="QTTN01000018">
    <property type="protein sequence ID" value="REE81546.1"/>
    <property type="molecule type" value="Genomic_DNA"/>
</dbReference>
<dbReference type="Proteomes" id="UP000256304">
    <property type="component" value="Unassembled WGS sequence"/>
</dbReference>
<dbReference type="InterPro" id="IPR004027">
    <property type="entry name" value="SEC_C_motif"/>
</dbReference>
<evidence type="ECO:0000313" key="2">
    <source>
        <dbReference type="Proteomes" id="UP000256304"/>
    </source>
</evidence>
<evidence type="ECO:0000313" key="1">
    <source>
        <dbReference type="EMBL" id="REE81546.1"/>
    </source>
</evidence>
<comment type="caution">
    <text evidence="1">The sequence shown here is derived from an EMBL/GenBank/DDBJ whole genome shotgun (WGS) entry which is preliminary data.</text>
</comment>
<keyword evidence="2" id="KW-1185">Reference proteome</keyword>
<name>A0A3D9RWU4_9BACL</name>
<protein>
    <submittedName>
        <fullName evidence="1">SEC-C motif-containing protein</fullName>
    </submittedName>
</protein>
<dbReference type="AlphaFoldDB" id="A0A3D9RWU4"/>
<accession>A0A3D9RWU4</accession>
<dbReference type="RefSeq" id="WP_116190060.1">
    <property type="nucleotide sequence ID" value="NZ_QTTN01000018.1"/>
</dbReference>
<organism evidence="1 2">
    <name type="scientific">Paenibacillus taihuensis</name>
    <dbReference type="NCBI Taxonomy" id="1156355"/>
    <lineage>
        <taxon>Bacteria</taxon>
        <taxon>Bacillati</taxon>
        <taxon>Bacillota</taxon>
        <taxon>Bacilli</taxon>
        <taxon>Bacillales</taxon>
        <taxon>Paenibacillaceae</taxon>
        <taxon>Paenibacillus</taxon>
    </lineage>
</organism>
<dbReference type="Pfam" id="PF02810">
    <property type="entry name" value="SEC-C"/>
    <property type="match status" value="1"/>
</dbReference>
<proteinExistence type="predicted"/>